<accession>A0A6V7QGG5</accession>
<dbReference type="AlphaFoldDB" id="A0A6V7QGG5"/>
<name>A0A6V7QGG5_ANACO</name>
<sequence length="477" mass="52047">MDLHPTPYPGKRRSVANPSNRGIDRTMPSKKPPPQTVNSTQIRPKRAFGVVRSANIPVEKPKSKPVLTKSSKPWKPSGAPSNPANTKRDDSITTGAVKSPHNGSGRSGSGKKVVDGIVRSKKHQRVSFQESNTSATVESKEKGIKQEEAIRTPTSSIKTVAAAGTPYLSARDCSKCRLDRLELSTYWLAQIRLAESVGKHFVSAAFFRLALECNAQPFHKIQSELRHYATRHQSNTINALFEDLFHAYGLQIDLSKFDGSSLENSSASLAEAEEASIFIDELGCDTCQQGVLEFHCGDSLVVEEVHTDKVGSTAIKQDPEEQDEVNCEQQKDENFKHDDSETIVLDQPTEEPFEHKDVCEENVVANEKLVLNDPEKSCNSNEISYGGDGGNSVDGKVSEKKFKEKKFTRCINASNKTSSSSRHIEDPSKISGGSNSSGGVGKRIGRCRQTRNKSNEAGKGKSPASGDKIKSEMGQTG</sequence>
<protein>
    <submittedName>
        <fullName evidence="2">Uncharacterized protein</fullName>
    </submittedName>
</protein>
<reference evidence="2" key="1">
    <citation type="submission" date="2020-07" db="EMBL/GenBank/DDBJ databases">
        <authorList>
            <person name="Lin J."/>
        </authorList>
    </citation>
    <scope>NUCLEOTIDE SEQUENCE</scope>
</reference>
<dbReference type="PANTHER" id="PTHR34468:SF3">
    <property type="entry name" value="OS03G0288900 PROTEIN"/>
    <property type="match status" value="1"/>
</dbReference>
<feature type="compositionally biased region" description="Basic and acidic residues" evidence="1">
    <location>
        <begin position="396"/>
        <end position="407"/>
    </location>
</feature>
<evidence type="ECO:0000313" key="2">
    <source>
        <dbReference type="EMBL" id="CAD1841935.1"/>
    </source>
</evidence>
<gene>
    <name evidence="2" type="ORF">CB5_LOCUS25146</name>
</gene>
<feature type="region of interest" description="Disordered" evidence="1">
    <location>
        <begin position="374"/>
        <end position="477"/>
    </location>
</feature>
<dbReference type="EMBL" id="LR862135">
    <property type="protein sequence ID" value="CAD1841935.1"/>
    <property type="molecule type" value="Genomic_DNA"/>
</dbReference>
<evidence type="ECO:0000256" key="1">
    <source>
        <dbReference type="SAM" id="MobiDB-lite"/>
    </source>
</evidence>
<proteinExistence type="predicted"/>
<feature type="compositionally biased region" description="Polar residues" evidence="1">
    <location>
        <begin position="126"/>
        <end position="137"/>
    </location>
</feature>
<dbReference type="PANTHER" id="PTHR34468">
    <property type="entry name" value="MICROTUBULE-ASSOCIATED FUTSCH-LIKE PROTEIN"/>
    <property type="match status" value="1"/>
</dbReference>
<organism evidence="2">
    <name type="scientific">Ananas comosus var. bracteatus</name>
    <name type="common">red pineapple</name>
    <dbReference type="NCBI Taxonomy" id="296719"/>
    <lineage>
        <taxon>Eukaryota</taxon>
        <taxon>Viridiplantae</taxon>
        <taxon>Streptophyta</taxon>
        <taxon>Embryophyta</taxon>
        <taxon>Tracheophyta</taxon>
        <taxon>Spermatophyta</taxon>
        <taxon>Magnoliopsida</taxon>
        <taxon>Liliopsida</taxon>
        <taxon>Poales</taxon>
        <taxon>Bromeliaceae</taxon>
        <taxon>Bromelioideae</taxon>
        <taxon>Ananas</taxon>
    </lineage>
</organism>
<feature type="compositionally biased region" description="Polar residues" evidence="1">
    <location>
        <begin position="411"/>
        <end position="421"/>
    </location>
</feature>
<feature type="region of interest" description="Disordered" evidence="1">
    <location>
        <begin position="1"/>
        <end position="145"/>
    </location>
</feature>